<sequence>MSNISVRERLLRSYMIYTALRDLANPPYEQDPDEVSRQLIADIETFRTLRSTRYLAPRIPVQKCGNILVAFEYAQDEAMHPRFCRMLRCQPRSFQILHTLIKNHPVFQNKSNNPQTPVDIQLAITLYRMGRFGNGASVGDISCNTGFSEGSEVEKSWVDGQVGFVGPCRDGIVQHDGTLVTLYIKPSLNGDAYFSRKSTYSLNIQVSLAYLYLLQVNLLRLDRMHWVQFTDRQLLSWVHWISARCSCIHGNMCIQAPRIHVFWRRV</sequence>
<evidence type="ECO:0000313" key="1">
    <source>
        <dbReference type="EMBL" id="KLO13912.1"/>
    </source>
</evidence>
<proteinExistence type="predicted"/>
<accession>A0A0H2RQR7</accession>
<reference evidence="1 2" key="1">
    <citation type="submission" date="2015-04" db="EMBL/GenBank/DDBJ databases">
        <title>Complete genome sequence of Schizopora paradoxa KUC8140, a cosmopolitan wood degrader in East Asia.</title>
        <authorList>
            <consortium name="DOE Joint Genome Institute"/>
            <person name="Min B."/>
            <person name="Park H."/>
            <person name="Jang Y."/>
            <person name="Kim J.-J."/>
            <person name="Kim K.H."/>
            <person name="Pangilinan J."/>
            <person name="Lipzen A."/>
            <person name="Riley R."/>
            <person name="Grigoriev I.V."/>
            <person name="Spatafora J.W."/>
            <person name="Choi I.-G."/>
        </authorList>
    </citation>
    <scope>NUCLEOTIDE SEQUENCE [LARGE SCALE GENOMIC DNA]</scope>
    <source>
        <strain evidence="1 2">KUC8140</strain>
    </source>
</reference>
<dbReference type="AlphaFoldDB" id="A0A0H2RQR7"/>
<keyword evidence="2" id="KW-1185">Reference proteome</keyword>
<evidence type="ECO:0000313" key="2">
    <source>
        <dbReference type="Proteomes" id="UP000053477"/>
    </source>
</evidence>
<dbReference type="OrthoDB" id="2408877at2759"/>
<dbReference type="STRING" id="27342.A0A0H2RQR7"/>
<gene>
    <name evidence="1" type="ORF">SCHPADRAFT_827310</name>
</gene>
<dbReference type="InParanoid" id="A0A0H2RQR7"/>
<dbReference type="EMBL" id="KQ085952">
    <property type="protein sequence ID" value="KLO13912.1"/>
    <property type="molecule type" value="Genomic_DNA"/>
</dbReference>
<dbReference type="Proteomes" id="UP000053477">
    <property type="component" value="Unassembled WGS sequence"/>
</dbReference>
<protein>
    <submittedName>
        <fullName evidence="1">Uncharacterized protein</fullName>
    </submittedName>
</protein>
<name>A0A0H2RQR7_9AGAM</name>
<organism evidence="1 2">
    <name type="scientific">Schizopora paradoxa</name>
    <dbReference type="NCBI Taxonomy" id="27342"/>
    <lineage>
        <taxon>Eukaryota</taxon>
        <taxon>Fungi</taxon>
        <taxon>Dikarya</taxon>
        <taxon>Basidiomycota</taxon>
        <taxon>Agaricomycotina</taxon>
        <taxon>Agaricomycetes</taxon>
        <taxon>Hymenochaetales</taxon>
        <taxon>Schizoporaceae</taxon>
        <taxon>Schizopora</taxon>
    </lineage>
</organism>